<dbReference type="KEGG" id="ete:ETEE_0174"/>
<evidence type="ECO:0000313" key="1">
    <source>
        <dbReference type="EMBL" id="AIJ06658.1"/>
    </source>
</evidence>
<name>A0A076LJB5_9GAMM</name>
<dbReference type="EMBL" id="CP006664">
    <property type="protein sequence ID" value="AIJ06658.1"/>
    <property type="molecule type" value="Genomic_DNA"/>
</dbReference>
<gene>
    <name evidence="1" type="ORF">ETEE_0174</name>
</gene>
<protein>
    <submittedName>
        <fullName evidence="1">Uncharacterized protein</fullName>
    </submittedName>
</protein>
<reference evidence="1 2" key="1">
    <citation type="journal article" date="2012" name="PLoS ONE">
        <title>Edwardsiella comparative phylogenomics reveal the new intra/inter-species taxonomic relationships, virulence evolution and niche adaptation mechanisms.</title>
        <authorList>
            <person name="Yang M."/>
            <person name="Lv Y."/>
            <person name="Xiao J."/>
            <person name="Wu H."/>
            <person name="Zheng H."/>
            <person name="Liu Q."/>
            <person name="Zhang Y."/>
            <person name="Wang Q."/>
        </authorList>
    </citation>
    <scope>NUCLEOTIDE SEQUENCE [LARGE SCALE GENOMIC DNA]</scope>
    <source>
        <strain evidence="2">080813</strain>
    </source>
</reference>
<organism evidence="1 2">
    <name type="scientific">Edwardsiella anguillarum ET080813</name>
    <dbReference type="NCBI Taxonomy" id="667120"/>
    <lineage>
        <taxon>Bacteria</taxon>
        <taxon>Pseudomonadati</taxon>
        <taxon>Pseudomonadota</taxon>
        <taxon>Gammaproteobacteria</taxon>
        <taxon>Enterobacterales</taxon>
        <taxon>Hafniaceae</taxon>
        <taxon>Edwardsiella</taxon>
    </lineage>
</organism>
<dbReference type="Proteomes" id="UP000028681">
    <property type="component" value="Chromosome"/>
</dbReference>
<accession>A0A076LJB5</accession>
<sequence>MYLHEFIISPFCNVRYNILLWYWQVESSIFVSIDTKIDTQGKK</sequence>
<proteinExistence type="predicted"/>
<dbReference type="HOGENOM" id="CLU_3232883_0_0_6"/>
<dbReference type="AlphaFoldDB" id="A0A076LJB5"/>
<evidence type="ECO:0000313" key="2">
    <source>
        <dbReference type="Proteomes" id="UP000028681"/>
    </source>
</evidence>